<keyword evidence="7" id="KW-0539">Nucleus</keyword>
<dbReference type="EMBL" id="KZ772718">
    <property type="protein sequence ID" value="PTQ39216.1"/>
    <property type="molecule type" value="Genomic_DNA"/>
</dbReference>
<evidence type="ECO:0000256" key="8">
    <source>
        <dbReference type="ARBA" id="ARBA00024343"/>
    </source>
</evidence>
<feature type="domain" description="AP2/ERF" evidence="10">
    <location>
        <begin position="90"/>
        <end position="147"/>
    </location>
</feature>
<evidence type="ECO:0000256" key="9">
    <source>
        <dbReference type="SAM" id="MobiDB-lite"/>
    </source>
</evidence>
<feature type="region of interest" description="Disordered" evidence="9">
    <location>
        <begin position="377"/>
        <end position="396"/>
    </location>
</feature>
<dbReference type="Pfam" id="PF00847">
    <property type="entry name" value="AP2"/>
    <property type="match status" value="1"/>
</dbReference>
<accession>A0A2R6WZF2</accession>
<keyword evidence="6" id="KW-0804">Transcription</keyword>
<comment type="similarity">
    <text evidence="8">Belongs to the AP2/ERF transcription factor family. ERF subfamily.</text>
</comment>
<dbReference type="InterPro" id="IPR001471">
    <property type="entry name" value="AP2/ERF_dom"/>
</dbReference>
<keyword evidence="5" id="KW-0010">Activator</keyword>
<evidence type="ECO:0000256" key="5">
    <source>
        <dbReference type="ARBA" id="ARBA00023159"/>
    </source>
</evidence>
<organism evidence="11 12">
    <name type="scientific">Marchantia polymorpha</name>
    <name type="common">Common liverwort</name>
    <name type="synonym">Marchantia aquatica</name>
    <dbReference type="NCBI Taxonomy" id="3197"/>
    <lineage>
        <taxon>Eukaryota</taxon>
        <taxon>Viridiplantae</taxon>
        <taxon>Streptophyta</taxon>
        <taxon>Embryophyta</taxon>
        <taxon>Marchantiophyta</taxon>
        <taxon>Marchantiopsida</taxon>
        <taxon>Marchantiidae</taxon>
        <taxon>Marchantiales</taxon>
        <taxon>Marchantiaceae</taxon>
        <taxon>Marchantia</taxon>
    </lineage>
</organism>
<dbReference type="InterPro" id="IPR036955">
    <property type="entry name" value="AP2/ERF_dom_sf"/>
</dbReference>
<evidence type="ECO:0000256" key="7">
    <source>
        <dbReference type="ARBA" id="ARBA00023242"/>
    </source>
</evidence>
<dbReference type="PRINTS" id="PR00367">
    <property type="entry name" value="ETHRSPELEMNT"/>
</dbReference>
<keyword evidence="2" id="KW-0805">Transcription regulation</keyword>
<dbReference type="Proteomes" id="UP000244005">
    <property type="component" value="Unassembled WGS sequence"/>
</dbReference>
<proteinExistence type="inferred from homology"/>
<dbReference type="CDD" id="cd00018">
    <property type="entry name" value="AP2"/>
    <property type="match status" value="1"/>
</dbReference>
<evidence type="ECO:0000256" key="1">
    <source>
        <dbReference type="ARBA" id="ARBA00004123"/>
    </source>
</evidence>
<dbReference type="SMART" id="SM00380">
    <property type="entry name" value="AP2"/>
    <property type="match status" value="1"/>
</dbReference>
<evidence type="ECO:0000256" key="4">
    <source>
        <dbReference type="ARBA" id="ARBA00023125"/>
    </source>
</evidence>
<feature type="compositionally biased region" description="Low complexity" evidence="9">
    <location>
        <begin position="499"/>
        <end position="512"/>
    </location>
</feature>
<dbReference type="AlphaFoldDB" id="A0A2R6WZF2"/>
<feature type="compositionally biased region" description="Low complexity" evidence="9">
    <location>
        <begin position="526"/>
        <end position="537"/>
    </location>
</feature>
<dbReference type="PROSITE" id="PS51032">
    <property type="entry name" value="AP2_ERF"/>
    <property type="match status" value="1"/>
</dbReference>
<evidence type="ECO:0000313" key="12">
    <source>
        <dbReference type="Proteomes" id="UP000244005"/>
    </source>
</evidence>
<name>A0A2R6WZF2_MARPO</name>
<dbReference type="GO" id="GO:0005634">
    <property type="term" value="C:nucleus"/>
    <property type="evidence" value="ECO:0007669"/>
    <property type="project" value="UniProtKB-SubCell"/>
</dbReference>
<evidence type="ECO:0000313" key="11">
    <source>
        <dbReference type="EMBL" id="PTQ39216.1"/>
    </source>
</evidence>
<keyword evidence="12" id="KW-1185">Reference proteome</keyword>
<reference evidence="12" key="1">
    <citation type="journal article" date="2017" name="Cell">
        <title>Insights into land plant evolution garnered from the Marchantia polymorpha genome.</title>
        <authorList>
            <person name="Bowman J.L."/>
            <person name="Kohchi T."/>
            <person name="Yamato K.T."/>
            <person name="Jenkins J."/>
            <person name="Shu S."/>
            <person name="Ishizaki K."/>
            <person name="Yamaoka S."/>
            <person name="Nishihama R."/>
            <person name="Nakamura Y."/>
            <person name="Berger F."/>
            <person name="Adam C."/>
            <person name="Aki S.S."/>
            <person name="Althoff F."/>
            <person name="Araki T."/>
            <person name="Arteaga-Vazquez M.A."/>
            <person name="Balasubrmanian S."/>
            <person name="Barry K."/>
            <person name="Bauer D."/>
            <person name="Boehm C.R."/>
            <person name="Briginshaw L."/>
            <person name="Caballero-Perez J."/>
            <person name="Catarino B."/>
            <person name="Chen F."/>
            <person name="Chiyoda S."/>
            <person name="Chovatia M."/>
            <person name="Davies K.M."/>
            <person name="Delmans M."/>
            <person name="Demura T."/>
            <person name="Dierschke T."/>
            <person name="Dolan L."/>
            <person name="Dorantes-Acosta A.E."/>
            <person name="Eklund D.M."/>
            <person name="Florent S.N."/>
            <person name="Flores-Sandoval E."/>
            <person name="Fujiyama A."/>
            <person name="Fukuzawa H."/>
            <person name="Galik B."/>
            <person name="Grimanelli D."/>
            <person name="Grimwood J."/>
            <person name="Grossniklaus U."/>
            <person name="Hamada T."/>
            <person name="Haseloff J."/>
            <person name="Hetherington A.J."/>
            <person name="Higo A."/>
            <person name="Hirakawa Y."/>
            <person name="Hundley H.N."/>
            <person name="Ikeda Y."/>
            <person name="Inoue K."/>
            <person name="Inoue S.I."/>
            <person name="Ishida S."/>
            <person name="Jia Q."/>
            <person name="Kakita M."/>
            <person name="Kanazawa T."/>
            <person name="Kawai Y."/>
            <person name="Kawashima T."/>
            <person name="Kennedy M."/>
            <person name="Kinose K."/>
            <person name="Kinoshita T."/>
            <person name="Kohara Y."/>
            <person name="Koide E."/>
            <person name="Komatsu K."/>
            <person name="Kopischke S."/>
            <person name="Kubo M."/>
            <person name="Kyozuka J."/>
            <person name="Lagercrantz U."/>
            <person name="Lin S.S."/>
            <person name="Lindquist E."/>
            <person name="Lipzen A.M."/>
            <person name="Lu C.W."/>
            <person name="De Luna E."/>
            <person name="Martienssen R.A."/>
            <person name="Minamino N."/>
            <person name="Mizutani M."/>
            <person name="Mizutani M."/>
            <person name="Mochizuki N."/>
            <person name="Monte I."/>
            <person name="Mosher R."/>
            <person name="Nagasaki H."/>
            <person name="Nakagami H."/>
            <person name="Naramoto S."/>
            <person name="Nishitani K."/>
            <person name="Ohtani M."/>
            <person name="Okamoto T."/>
            <person name="Okumura M."/>
            <person name="Phillips J."/>
            <person name="Pollak B."/>
            <person name="Reinders A."/>
            <person name="Rovekamp M."/>
            <person name="Sano R."/>
            <person name="Sawa S."/>
            <person name="Schmid M.W."/>
            <person name="Shirakawa M."/>
            <person name="Solano R."/>
            <person name="Spunde A."/>
            <person name="Suetsugu N."/>
            <person name="Sugano S."/>
            <person name="Sugiyama A."/>
            <person name="Sun R."/>
            <person name="Suzuki Y."/>
            <person name="Takenaka M."/>
            <person name="Takezawa D."/>
            <person name="Tomogane H."/>
            <person name="Tsuzuki M."/>
            <person name="Ueda T."/>
            <person name="Umeda M."/>
            <person name="Ward J.M."/>
            <person name="Watanabe Y."/>
            <person name="Yazaki K."/>
            <person name="Yokoyama R."/>
            <person name="Yoshitake Y."/>
            <person name="Yotsui I."/>
            <person name="Zachgo S."/>
            <person name="Schmutz J."/>
        </authorList>
    </citation>
    <scope>NUCLEOTIDE SEQUENCE [LARGE SCALE GENOMIC DNA]</scope>
    <source>
        <strain evidence="12">Tak-1</strain>
    </source>
</reference>
<dbReference type="FunFam" id="3.30.730.10:FF:000001">
    <property type="entry name" value="Ethylene-responsive transcription factor 2"/>
    <property type="match status" value="1"/>
</dbReference>
<dbReference type="Gene3D" id="3.30.730.10">
    <property type="entry name" value="AP2/ERF domain"/>
    <property type="match status" value="1"/>
</dbReference>
<gene>
    <name evidence="11" type="ORF">MARPO_0046s0038</name>
</gene>
<sequence>MQLNDTREELSSDRVDDPQCEDAHGEGSGGDKARAGATTATASQQQQQQQQLQLVAAAASGGGGGGAAAAAGARRGRGKGKGGPQNGLFQYRGVRQRSWGRWVAEIREPRRRARIWLGTFATAVDAAHAYDCAAWRLYGPRARLNLAYPISSQPSDSPPLESCIQTSQASTSNSSSCSLKPLLPAIAPRPNLAHVQSQCQPPPAAAPMPHHLLDFRHVEALVPAAIPMPAASLRDAAGWHLYSRSSEKSLIGENFADDKSKVRLLLGAPAPLNSKGRTQFQSPNLYDCCRGVPDCCSSIARDENFRIHGRESEIDVPGLSESTAVVGLAAQLMTANSTHGLSDACSLIERVEAAMQIQDLHHEALRSQKLHLDAVQSRERELQRNSSAPGSLEFRPIKAEPQERAATDYSHLQQAPLDAVVPPLVCSSDQFRWPDTVQPTAASREADASIAACKEWWHPIARQILNSCSPEFESADEYTVPSTATAVQAQQHPSLLWNSPEHSLSSSPSVTSPMPPTMIWNSSEQSLTSPPSVTSSSHPILADGQWEYLPASGSMSNNTLNCCHSDACNCSCSFMDYDSFMHIMQ</sequence>
<dbReference type="InterPro" id="IPR016177">
    <property type="entry name" value="DNA-bd_dom_sf"/>
</dbReference>
<evidence type="ECO:0000256" key="6">
    <source>
        <dbReference type="ARBA" id="ARBA00023163"/>
    </source>
</evidence>
<dbReference type="OrthoDB" id="10366336at2759"/>
<dbReference type="GO" id="GO:0003677">
    <property type="term" value="F:DNA binding"/>
    <property type="evidence" value="ECO:0007669"/>
    <property type="project" value="UniProtKB-KW"/>
</dbReference>
<dbReference type="GO" id="GO:0003700">
    <property type="term" value="F:DNA-binding transcription factor activity"/>
    <property type="evidence" value="ECO:0007669"/>
    <property type="project" value="InterPro"/>
</dbReference>
<protein>
    <recommendedName>
        <fullName evidence="10">AP2/ERF domain-containing protein</fullName>
    </recommendedName>
</protein>
<feature type="compositionally biased region" description="Low complexity" evidence="9">
    <location>
        <begin position="35"/>
        <end position="59"/>
    </location>
</feature>
<comment type="subcellular location">
    <subcellularLocation>
        <location evidence="1">Nucleus</location>
    </subcellularLocation>
</comment>
<dbReference type="Gramene" id="Mp7g00860.1">
    <property type="protein sequence ID" value="Mp7g00860.1.cds1"/>
    <property type="gene ID" value="Mp7g00860"/>
</dbReference>
<feature type="region of interest" description="Disordered" evidence="9">
    <location>
        <begin position="154"/>
        <end position="177"/>
    </location>
</feature>
<dbReference type="PANTHER" id="PTHR31241:SF62">
    <property type="entry name" value="DEHYDRATION-RESPONSIVE ELEMENT-BINDING PROTEIN 2D"/>
    <property type="match status" value="1"/>
</dbReference>
<dbReference type="SUPFAM" id="SSF54171">
    <property type="entry name" value="DNA-binding domain"/>
    <property type="match status" value="1"/>
</dbReference>
<feature type="region of interest" description="Disordered" evidence="9">
    <location>
        <begin position="497"/>
        <end position="538"/>
    </location>
</feature>
<evidence type="ECO:0000259" key="10">
    <source>
        <dbReference type="PROSITE" id="PS51032"/>
    </source>
</evidence>
<keyword evidence="4" id="KW-0238">DNA-binding</keyword>
<feature type="region of interest" description="Disordered" evidence="9">
    <location>
        <begin position="1"/>
        <end position="89"/>
    </location>
</feature>
<keyword evidence="3" id="KW-0346">Stress response</keyword>
<evidence type="ECO:0000256" key="3">
    <source>
        <dbReference type="ARBA" id="ARBA00023016"/>
    </source>
</evidence>
<feature type="compositionally biased region" description="Low complexity" evidence="9">
    <location>
        <begin position="167"/>
        <end position="177"/>
    </location>
</feature>
<evidence type="ECO:0000256" key="2">
    <source>
        <dbReference type="ARBA" id="ARBA00023015"/>
    </source>
</evidence>
<feature type="compositionally biased region" description="Basic and acidic residues" evidence="9">
    <location>
        <begin position="1"/>
        <end position="34"/>
    </location>
</feature>
<dbReference type="PANTHER" id="PTHR31241">
    <property type="entry name" value="DEHYDRATION-RESPONSIVE ELEMENT-BINDING PROTEIN 2C"/>
    <property type="match status" value="1"/>
</dbReference>
<dbReference type="SMR" id="A0A2R6WZF2"/>